<evidence type="ECO:0000313" key="1">
    <source>
        <dbReference type="EMBL" id="MDA1362146.1"/>
    </source>
</evidence>
<keyword evidence="2" id="KW-1185">Reference proteome</keyword>
<dbReference type="RefSeq" id="WP_270112194.1">
    <property type="nucleotide sequence ID" value="NZ_JAPZVP010000020.1"/>
</dbReference>
<accession>A0A9X3PDR1</accession>
<name>A0A9X3PDR1_9ACTN</name>
<gene>
    <name evidence="1" type="ORF">O1R50_21145</name>
</gene>
<dbReference type="AlphaFoldDB" id="A0A9X3PDR1"/>
<proteinExistence type="predicted"/>
<sequence>MYWRPVKGRAAAAAGLPGSGRGNYRGMLRKTLATACGLVVLSGAAACGTGQRESGASAVAEAFSSAIERGDADAACAALAPETLEAMVASEGEPCEASLTSQELPSGAVGDVAVWGDRAQVRTEGDVLFLVELEEGWKVAAAGCSPQGDLPYRCEVSG</sequence>
<protein>
    <submittedName>
        <fullName evidence="1">Uncharacterized protein</fullName>
    </submittedName>
</protein>
<dbReference type="EMBL" id="JAPZVP010000020">
    <property type="protein sequence ID" value="MDA1362146.1"/>
    <property type="molecule type" value="Genomic_DNA"/>
</dbReference>
<comment type="caution">
    <text evidence="1">The sequence shown here is derived from an EMBL/GenBank/DDBJ whole genome shotgun (WGS) entry which is preliminary data.</text>
</comment>
<dbReference type="Proteomes" id="UP001146067">
    <property type="component" value="Unassembled WGS sequence"/>
</dbReference>
<organism evidence="1 2">
    <name type="scientific">Glycomyces luteolus</name>
    <dbReference type="NCBI Taxonomy" id="2670330"/>
    <lineage>
        <taxon>Bacteria</taxon>
        <taxon>Bacillati</taxon>
        <taxon>Actinomycetota</taxon>
        <taxon>Actinomycetes</taxon>
        <taxon>Glycomycetales</taxon>
        <taxon>Glycomycetaceae</taxon>
        <taxon>Glycomyces</taxon>
    </lineage>
</organism>
<reference evidence="1" key="1">
    <citation type="submission" date="2022-12" db="EMBL/GenBank/DDBJ databases">
        <title>Gycomyces niveus sp.nov.,a novel actinomycete isolated from soil in Shouguan.</title>
        <authorList>
            <person name="Yang X."/>
        </authorList>
    </citation>
    <scope>NUCLEOTIDE SEQUENCE</scope>
    <source>
        <strain evidence="1">NEAU-A15</strain>
    </source>
</reference>
<evidence type="ECO:0000313" key="2">
    <source>
        <dbReference type="Proteomes" id="UP001146067"/>
    </source>
</evidence>